<proteinExistence type="predicted"/>
<dbReference type="SUPFAM" id="SSF48726">
    <property type="entry name" value="Immunoglobulin"/>
    <property type="match status" value="3"/>
</dbReference>
<evidence type="ECO:0000259" key="8">
    <source>
        <dbReference type="PROSITE" id="PS50853"/>
    </source>
</evidence>
<dbReference type="Proteomes" id="UP000694621">
    <property type="component" value="Unplaced"/>
</dbReference>
<dbReference type="PANTHER" id="PTHR35971">
    <property type="entry name" value="SI:DKEY-31G6.6"/>
    <property type="match status" value="1"/>
</dbReference>
<dbReference type="PANTHER" id="PTHR35971:SF4">
    <property type="entry name" value="OBSCURIN"/>
    <property type="match status" value="1"/>
</dbReference>
<evidence type="ECO:0008006" key="11">
    <source>
        <dbReference type="Google" id="ProtNLM"/>
    </source>
</evidence>
<keyword evidence="4" id="KW-0677">Repeat</keyword>
<dbReference type="Ensembl" id="ENSAMXT00005002111.1">
    <property type="protein sequence ID" value="ENSAMXP00005001903.1"/>
    <property type="gene ID" value="ENSAMXG00005001065.1"/>
</dbReference>
<evidence type="ECO:0000256" key="6">
    <source>
        <dbReference type="ARBA" id="ARBA00023319"/>
    </source>
</evidence>
<evidence type="ECO:0000256" key="5">
    <source>
        <dbReference type="ARBA" id="ARBA00023157"/>
    </source>
</evidence>
<dbReference type="CDD" id="cd00063">
    <property type="entry name" value="FN3"/>
    <property type="match status" value="1"/>
</dbReference>
<keyword evidence="6" id="KW-0393">Immunoglobulin domain</keyword>
<accession>A0A8B9GRG2</accession>
<feature type="domain" description="Ig-like" evidence="7">
    <location>
        <begin position="398"/>
        <end position="494"/>
    </location>
</feature>
<feature type="domain" description="Ig-like" evidence="7">
    <location>
        <begin position="327"/>
        <end position="395"/>
    </location>
</feature>
<evidence type="ECO:0000256" key="3">
    <source>
        <dbReference type="ARBA" id="ARBA00022553"/>
    </source>
</evidence>
<evidence type="ECO:0000256" key="1">
    <source>
        <dbReference type="ARBA" id="ARBA00004496"/>
    </source>
</evidence>
<dbReference type="SMART" id="SM00408">
    <property type="entry name" value="IGc2"/>
    <property type="match status" value="2"/>
</dbReference>
<dbReference type="InterPro" id="IPR013098">
    <property type="entry name" value="Ig_I-set"/>
</dbReference>
<evidence type="ECO:0000259" key="7">
    <source>
        <dbReference type="PROSITE" id="PS50835"/>
    </source>
</evidence>
<keyword evidence="3" id="KW-0597">Phosphoprotein</keyword>
<evidence type="ECO:0000313" key="9">
    <source>
        <dbReference type="Ensembl" id="ENSAMXP00005001903.1"/>
    </source>
</evidence>
<evidence type="ECO:0000313" key="10">
    <source>
        <dbReference type="Proteomes" id="UP000694621"/>
    </source>
</evidence>
<dbReference type="InterPro" id="IPR003599">
    <property type="entry name" value="Ig_sub"/>
</dbReference>
<dbReference type="InterPro" id="IPR036116">
    <property type="entry name" value="FN3_sf"/>
</dbReference>
<dbReference type="InterPro" id="IPR003598">
    <property type="entry name" value="Ig_sub2"/>
</dbReference>
<dbReference type="GO" id="GO:0005737">
    <property type="term" value="C:cytoplasm"/>
    <property type="evidence" value="ECO:0007669"/>
    <property type="project" value="UniProtKB-SubCell"/>
</dbReference>
<keyword evidence="2" id="KW-0963">Cytoplasm</keyword>
<dbReference type="AlphaFoldDB" id="A0A8B9GRG2"/>
<dbReference type="InterPro" id="IPR013783">
    <property type="entry name" value="Ig-like_fold"/>
</dbReference>
<dbReference type="Gene3D" id="2.60.40.10">
    <property type="entry name" value="Immunoglobulins"/>
    <property type="match status" value="5"/>
</dbReference>
<dbReference type="InterPro" id="IPR003961">
    <property type="entry name" value="FN3_dom"/>
</dbReference>
<feature type="domain" description="Fibronectin type-III" evidence="8">
    <location>
        <begin position="112"/>
        <end position="208"/>
    </location>
</feature>
<dbReference type="Pfam" id="PF13927">
    <property type="entry name" value="Ig_3"/>
    <property type="match status" value="2"/>
</dbReference>
<reference evidence="9" key="1">
    <citation type="submission" date="2025-08" db="UniProtKB">
        <authorList>
            <consortium name="Ensembl"/>
        </authorList>
    </citation>
    <scope>IDENTIFICATION</scope>
</reference>
<dbReference type="PROSITE" id="PS50835">
    <property type="entry name" value="IG_LIKE"/>
    <property type="match status" value="2"/>
</dbReference>
<dbReference type="InterPro" id="IPR036179">
    <property type="entry name" value="Ig-like_dom_sf"/>
</dbReference>
<dbReference type="InterPro" id="IPR052385">
    <property type="entry name" value="Obscurin/Obscurin-like_Reg"/>
</dbReference>
<dbReference type="SMART" id="SM00409">
    <property type="entry name" value="IG"/>
    <property type="match status" value="3"/>
</dbReference>
<name>A0A8B9GRG2_ASTMX</name>
<dbReference type="SUPFAM" id="SSF49265">
    <property type="entry name" value="Fibronectin type III"/>
    <property type="match status" value="1"/>
</dbReference>
<evidence type="ECO:0000256" key="4">
    <source>
        <dbReference type="ARBA" id="ARBA00022737"/>
    </source>
</evidence>
<keyword evidence="5" id="KW-1015">Disulfide bond</keyword>
<dbReference type="Pfam" id="PF07679">
    <property type="entry name" value="I-set"/>
    <property type="match status" value="1"/>
</dbReference>
<dbReference type="SMART" id="SM00060">
    <property type="entry name" value="FN3"/>
    <property type="match status" value="1"/>
</dbReference>
<dbReference type="Pfam" id="PF00041">
    <property type="entry name" value="fn3"/>
    <property type="match status" value="1"/>
</dbReference>
<dbReference type="PROSITE" id="PS50853">
    <property type="entry name" value="FN3"/>
    <property type="match status" value="1"/>
</dbReference>
<comment type="subcellular location">
    <subcellularLocation>
        <location evidence="1">Cytoplasm</location>
    </subcellularLocation>
</comment>
<organism evidence="9 10">
    <name type="scientific">Astyanax mexicanus</name>
    <name type="common">Blind cave fish</name>
    <name type="synonym">Astyanax fasciatus mexicanus</name>
    <dbReference type="NCBI Taxonomy" id="7994"/>
    <lineage>
        <taxon>Eukaryota</taxon>
        <taxon>Metazoa</taxon>
        <taxon>Chordata</taxon>
        <taxon>Craniata</taxon>
        <taxon>Vertebrata</taxon>
        <taxon>Euteleostomi</taxon>
        <taxon>Actinopterygii</taxon>
        <taxon>Neopterygii</taxon>
        <taxon>Teleostei</taxon>
        <taxon>Ostariophysi</taxon>
        <taxon>Characiformes</taxon>
        <taxon>Characoidei</taxon>
        <taxon>Acestrorhamphidae</taxon>
        <taxon>Acestrorhamphinae</taxon>
        <taxon>Astyanax</taxon>
    </lineage>
</organism>
<evidence type="ECO:0000256" key="2">
    <source>
        <dbReference type="ARBA" id="ARBA00022490"/>
    </source>
</evidence>
<sequence>IKLRVSPLSNMRVFVVGNITKKLPRRTVVPVSDTVIFCVELEHPVDDAYWTRNGEKLMEDSRITITRTLKQYSLTIRECTAEDSGEVAFIARDCKTSTLFSVTAPRKHPPDPPVNPVVRNKTDSSITLRWSRPESERPVPINGYYVERRKVGAQTWVKVNGVDVVTSTEYTISTITEEGSYQFRISAVNDFGQSAFLEVPGTFYLEPTASLKSGLMNSSTFSGEEASFSVELSAVCSGVWTLNGQIIHSGAEYLITRTKTVHTLVIREVTTVLDRSQIKFVGGGSESVCTLSVKRKYMCYIFFSLFSIFNVHSFFLTEEAGKFVGKPKAQPQEASPLVGDVVLSCEVASPTTTVVWKKEQKEVVEDRRTTFVSQGTQRKLVIKEAKQSDEGHYSCETPEDKITFQVKIKRKSSTTFINKESYKREVKVTALQDAVLSCEVADSKTEVKWYKDGKQLHSSNTSRQLVLDSVEKKDAGEYTCEAGNEKLTFKILVTVMHRTSSNTRPPVSEDQG</sequence>
<dbReference type="InterPro" id="IPR007110">
    <property type="entry name" value="Ig-like_dom"/>
</dbReference>
<dbReference type="FunFam" id="2.60.40.10:FF:000084">
    <property type="entry name" value="Myosin binding protein C, slow type"/>
    <property type="match status" value="1"/>
</dbReference>
<protein>
    <recommendedName>
        <fullName evidence="11">Obscurin, cytoskeletal calmodulin and titin-interacting RhoGEF b</fullName>
    </recommendedName>
</protein>